<organism evidence="2 3">
    <name type="scientific">Penicillium camemberti (strain FM 013)</name>
    <dbReference type="NCBI Taxonomy" id="1429867"/>
    <lineage>
        <taxon>Eukaryota</taxon>
        <taxon>Fungi</taxon>
        <taxon>Dikarya</taxon>
        <taxon>Ascomycota</taxon>
        <taxon>Pezizomycotina</taxon>
        <taxon>Eurotiomycetes</taxon>
        <taxon>Eurotiomycetidae</taxon>
        <taxon>Eurotiales</taxon>
        <taxon>Aspergillaceae</taxon>
        <taxon>Penicillium</taxon>
    </lineage>
</organism>
<name>A0A0G4PJF0_PENC3</name>
<evidence type="ECO:0000313" key="2">
    <source>
        <dbReference type="EMBL" id="CRL26464.1"/>
    </source>
</evidence>
<feature type="compositionally biased region" description="Polar residues" evidence="1">
    <location>
        <begin position="8"/>
        <end position="28"/>
    </location>
</feature>
<evidence type="ECO:0000313" key="3">
    <source>
        <dbReference type="Proteomes" id="UP000053732"/>
    </source>
</evidence>
<protein>
    <submittedName>
        <fullName evidence="2">Peptidase C14, caspase catalytic</fullName>
    </submittedName>
</protein>
<dbReference type="Gene3D" id="3.40.50.1460">
    <property type="match status" value="1"/>
</dbReference>
<dbReference type="EMBL" id="HG793151">
    <property type="protein sequence ID" value="CRL26464.1"/>
    <property type="molecule type" value="Genomic_DNA"/>
</dbReference>
<gene>
    <name evidence="2" type="ORF">PCAMFM013_S018g000157</name>
</gene>
<keyword evidence="3" id="KW-1185">Reference proteome</keyword>
<evidence type="ECO:0000256" key="1">
    <source>
        <dbReference type="SAM" id="MobiDB-lite"/>
    </source>
</evidence>
<dbReference type="Proteomes" id="UP000053732">
    <property type="component" value="Unassembled WGS sequence"/>
</dbReference>
<proteinExistence type="predicted"/>
<feature type="region of interest" description="Disordered" evidence="1">
    <location>
        <begin position="1"/>
        <end position="28"/>
    </location>
</feature>
<dbReference type="STRING" id="1429867.A0A0G4PJF0"/>
<dbReference type="AlphaFoldDB" id="A0A0G4PJF0"/>
<reference evidence="2 3" key="1">
    <citation type="journal article" date="2014" name="Nat. Commun.">
        <title>Multiple recent horizontal transfers of a large genomic region in cheese making fungi.</title>
        <authorList>
            <person name="Cheeseman K."/>
            <person name="Ropars J."/>
            <person name="Renault P."/>
            <person name="Dupont J."/>
            <person name="Gouzy J."/>
            <person name="Branca A."/>
            <person name="Abraham A.L."/>
            <person name="Ceppi M."/>
            <person name="Conseiller E."/>
            <person name="Debuchy R."/>
            <person name="Malagnac F."/>
            <person name="Goarin A."/>
            <person name="Silar P."/>
            <person name="Lacoste S."/>
            <person name="Sallet E."/>
            <person name="Bensimon A."/>
            <person name="Giraud T."/>
            <person name="Brygoo Y."/>
        </authorList>
    </citation>
    <scope>NUCLEOTIDE SEQUENCE [LARGE SCALE GENOMIC DNA]</scope>
    <source>
        <strain evidence="3">FM 013</strain>
    </source>
</reference>
<accession>A0A0G4PJF0</accession>
<sequence length="401" mass="44271">MSEPSDPVSPTTSHHSAPISVTTPPSSFPSKAPLVHHLPALKAELNQVATARGNVYAKKMGIIIRWDGDNTGAEEDAITMSRVMDTFNIQCTHHILKTSDPIPGWTLTDKIRKMILDCCNSKLNSLFVVYYAGHGTIVDGNLYFAMGEKLVSWSKIRADLNSYEDTDAMRRIDVLGVLDCCYSGAATRAQNSRTFQVIAACGPKEGTNPRIGQTISFTMRLFRAVHHFKGQASASMTTAALFREIQRQKPRGAPNAVMETLSGTRPITLVFKDRTISSRIPRLSTHVNEKHVLVKLTLHGPSQARGHSQALGHRYVLESFKNAIQDLPANMKVEISDAYETDQSIFLIIGMSWEAWALWSMVAHLEFIGIILGPSLMSRRLIEVPVANENSRPLYGKSGAE</sequence>